<evidence type="ECO:0000256" key="1">
    <source>
        <dbReference type="SAM" id="Phobius"/>
    </source>
</evidence>
<keyword evidence="3" id="KW-1185">Reference proteome</keyword>
<protein>
    <submittedName>
        <fullName evidence="2">Uncharacterized protein</fullName>
    </submittedName>
</protein>
<proteinExistence type="predicted"/>
<evidence type="ECO:0000313" key="2">
    <source>
        <dbReference type="EMBL" id="QQQ19279.1"/>
    </source>
</evidence>
<keyword evidence="1" id="KW-1133">Transmembrane helix</keyword>
<dbReference type="EMBL" id="CP067977">
    <property type="protein sequence ID" value="QQQ19279.1"/>
    <property type="molecule type" value="Genomic_DNA"/>
</dbReference>
<gene>
    <name evidence="2" type="ORF">JIP62_03975</name>
</gene>
<name>A0ABX7BNX1_9CAUL</name>
<accession>A0ABX7BNX1</accession>
<dbReference type="RefSeq" id="WP_201103630.1">
    <property type="nucleotide sequence ID" value="NZ_CP067977.1"/>
</dbReference>
<keyword evidence="1" id="KW-0812">Transmembrane</keyword>
<sequence>MRTRRLSLGTVFAIPAALFVLGLTGLVGALLADGAWDGIGAALVATAVAAVVWARLRGPSRPRP</sequence>
<dbReference type="Proteomes" id="UP000595448">
    <property type="component" value="Chromosome"/>
</dbReference>
<keyword evidence="1" id="KW-0472">Membrane</keyword>
<organism evidence="2 3">
    <name type="scientific">Brevundimonas vitisensis</name>
    <dbReference type="NCBI Taxonomy" id="2800818"/>
    <lineage>
        <taxon>Bacteria</taxon>
        <taxon>Pseudomonadati</taxon>
        <taxon>Pseudomonadota</taxon>
        <taxon>Alphaproteobacteria</taxon>
        <taxon>Caulobacterales</taxon>
        <taxon>Caulobacteraceae</taxon>
        <taxon>Brevundimonas</taxon>
    </lineage>
</organism>
<feature type="transmembrane region" description="Helical" evidence="1">
    <location>
        <begin position="12"/>
        <end position="32"/>
    </location>
</feature>
<feature type="transmembrane region" description="Helical" evidence="1">
    <location>
        <begin position="38"/>
        <end position="56"/>
    </location>
</feature>
<reference evidence="2 3" key="1">
    <citation type="submission" date="2021-01" db="EMBL/GenBank/DDBJ databases">
        <title>Brevundimonas vitis sp. nov., an bacterium isolated from grape (Vitis vinifera).</title>
        <authorList>
            <person name="Jiang L."/>
            <person name="Lee J."/>
        </authorList>
    </citation>
    <scope>NUCLEOTIDE SEQUENCE [LARGE SCALE GENOMIC DNA]</scope>
    <source>
        <strain evidence="2 3">GRTSA-9</strain>
    </source>
</reference>
<evidence type="ECO:0000313" key="3">
    <source>
        <dbReference type="Proteomes" id="UP000595448"/>
    </source>
</evidence>